<dbReference type="AlphaFoldDB" id="A0A1V9EIP7"/>
<keyword evidence="5 8" id="KW-0812">Transmembrane</keyword>
<comment type="subcellular location">
    <subcellularLocation>
        <location evidence="1">Cell membrane</location>
        <topology evidence="1">Multi-pass membrane protein</topology>
    </subcellularLocation>
</comment>
<feature type="transmembrane region" description="Helical" evidence="8">
    <location>
        <begin position="391"/>
        <end position="408"/>
    </location>
</feature>
<feature type="transmembrane region" description="Helical" evidence="8">
    <location>
        <begin position="305"/>
        <end position="328"/>
    </location>
</feature>
<comment type="caution">
    <text evidence="9">The sequence shown here is derived from an EMBL/GenBank/DDBJ whole genome shotgun (WGS) entry which is preliminary data.</text>
</comment>
<keyword evidence="7 8" id="KW-0472">Membrane</keyword>
<keyword evidence="3" id="KW-0328">Glycosyltransferase</keyword>
<keyword evidence="10" id="KW-1185">Reference proteome</keyword>
<reference evidence="10" key="1">
    <citation type="submission" date="2016-04" db="EMBL/GenBank/DDBJ databases">
        <authorList>
            <person name="Chen L."/>
            <person name="Zhuang W."/>
            <person name="Wang G."/>
        </authorList>
    </citation>
    <scope>NUCLEOTIDE SEQUENCE [LARGE SCALE GENOMIC DNA]</scope>
    <source>
        <strain evidence="10">208</strain>
    </source>
</reference>
<evidence type="ECO:0008006" key="11">
    <source>
        <dbReference type="Google" id="ProtNLM"/>
    </source>
</evidence>
<evidence type="ECO:0000256" key="1">
    <source>
        <dbReference type="ARBA" id="ARBA00004651"/>
    </source>
</evidence>
<proteinExistence type="predicted"/>
<sequence>MRSHAGFNKLIAGLFVIGAIGGLYFQFASHKFLNNDTLAYINIAERYAAGDWPHAINGYWSPMYSWLLCICHLTGLPLLQSCYVINFIAAALNLYVISALARRYLTHRMFYGAFGLYALLILLHSAMSTLTPDLLAAFFCFWFLYLVTDKDFAFNNRLPWLAGIAAACAYFAKSYNFLPLNMALATWLLAALIKKKAAGKKQPLPLIKTYGIFLFLSLLWIGALSIHENKLTFSTAGRFNHNLVGPYYRNAFPTNTQLLAPPFEEAYSIHTNPASLLNDYDWSPFNDTRSFHHQLLLIINSIRGLIIIPDGTGAKWLVLLASLLLIFINRKKIHTNTASGIHKVVFFCLCYPLLYLPLFVIDRYILVYIVLFHLLLFFIAQTAGVFINKKIFVPAVAIIIAFSIVPFVRAAQRKLTHSTAEYAYYSNFYRRLPQFSFLQNQAIASDRYSMVEATQLCYYFNCRYYCTSTDYQYQSLKKFKIRFLIAKNDLSSFSFLHERGKILLEKETVYVYEIR</sequence>
<gene>
    <name evidence="9" type="ORF">A4R26_09715</name>
</gene>
<dbReference type="InterPro" id="IPR050297">
    <property type="entry name" value="LipidA_mod_glycosyltrf_83"/>
</dbReference>
<dbReference type="OrthoDB" id="621678at2"/>
<dbReference type="GO" id="GO:0009103">
    <property type="term" value="P:lipopolysaccharide biosynthetic process"/>
    <property type="evidence" value="ECO:0007669"/>
    <property type="project" value="UniProtKB-ARBA"/>
</dbReference>
<evidence type="ECO:0000313" key="10">
    <source>
        <dbReference type="Proteomes" id="UP000192276"/>
    </source>
</evidence>
<evidence type="ECO:0000256" key="6">
    <source>
        <dbReference type="ARBA" id="ARBA00022989"/>
    </source>
</evidence>
<dbReference type="STRING" id="550983.A4R26_09715"/>
<dbReference type="PANTHER" id="PTHR33908:SF11">
    <property type="entry name" value="MEMBRANE PROTEIN"/>
    <property type="match status" value="1"/>
</dbReference>
<feature type="transmembrane region" description="Helical" evidence="8">
    <location>
        <begin position="63"/>
        <end position="96"/>
    </location>
</feature>
<keyword evidence="4" id="KW-0808">Transferase</keyword>
<dbReference type="EMBL" id="LWBP01000254">
    <property type="protein sequence ID" value="OQP45755.1"/>
    <property type="molecule type" value="Genomic_DNA"/>
</dbReference>
<keyword evidence="2" id="KW-1003">Cell membrane</keyword>
<evidence type="ECO:0000256" key="4">
    <source>
        <dbReference type="ARBA" id="ARBA00022679"/>
    </source>
</evidence>
<feature type="transmembrane region" description="Helical" evidence="8">
    <location>
        <begin position="340"/>
        <end position="359"/>
    </location>
</feature>
<dbReference type="Proteomes" id="UP000192276">
    <property type="component" value="Unassembled WGS sequence"/>
</dbReference>
<dbReference type="PANTHER" id="PTHR33908">
    <property type="entry name" value="MANNOSYLTRANSFERASE YKCB-RELATED"/>
    <property type="match status" value="1"/>
</dbReference>
<evidence type="ECO:0000256" key="5">
    <source>
        <dbReference type="ARBA" id="ARBA00022692"/>
    </source>
</evidence>
<evidence type="ECO:0000256" key="7">
    <source>
        <dbReference type="ARBA" id="ARBA00023136"/>
    </source>
</evidence>
<feature type="transmembrane region" description="Helical" evidence="8">
    <location>
        <begin position="7"/>
        <end position="27"/>
    </location>
</feature>
<evidence type="ECO:0000256" key="3">
    <source>
        <dbReference type="ARBA" id="ARBA00022676"/>
    </source>
</evidence>
<protein>
    <recommendedName>
        <fullName evidence="11">Glycosyltransferase RgtA/B/C/D-like domain-containing protein</fullName>
    </recommendedName>
</protein>
<feature type="transmembrane region" description="Helical" evidence="8">
    <location>
        <begin position="130"/>
        <end position="147"/>
    </location>
</feature>
<dbReference type="GO" id="GO:0016763">
    <property type="term" value="F:pentosyltransferase activity"/>
    <property type="evidence" value="ECO:0007669"/>
    <property type="project" value="TreeGrafter"/>
</dbReference>
<evidence type="ECO:0000313" key="9">
    <source>
        <dbReference type="EMBL" id="OQP45755.1"/>
    </source>
</evidence>
<organism evidence="9 10">
    <name type="scientific">Niastella populi</name>
    <dbReference type="NCBI Taxonomy" id="550983"/>
    <lineage>
        <taxon>Bacteria</taxon>
        <taxon>Pseudomonadati</taxon>
        <taxon>Bacteroidota</taxon>
        <taxon>Chitinophagia</taxon>
        <taxon>Chitinophagales</taxon>
        <taxon>Chitinophagaceae</taxon>
        <taxon>Niastella</taxon>
    </lineage>
</organism>
<feature type="transmembrane region" description="Helical" evidence="8">
    <location>
        <begin position="365"/>
        <end position="384"/>
    </location>
</feature>
<evidence type="ECO:0000256" key="8">
    <source>
        <dbReference type="SAM" id="Phobius"/>
    </source>
</evidence>
<dbReference type="RefSeq" id="WP_081171504.1">
    <property type="nucleotide sequence ID" value="NZ_LWBP01000254.1"/>
</dbReference>
<keyword evidence="6 8" id="KW-1133">Transmembrane helix</keyword>
<feature type="transmembrane region" description="Helical" evidence="8">
    <location>
        <begin position="108"/>
        <end position="124"/>
    </location>
</feature>
<name>A0A1V9EIP7_9BACT</name>
<accession>A0A1V9EIP7</accession>
<feature type="transmembrane region" description="Helical" evidence="8">
    <location>
        <begin position="206"/>
        <end position="226"/>
    </location>
</feature>
<dbReference type="GO" id="GO:0005886">
    <property type="term" value="C:plasma membrane"/>
    <property type="evidence" value="ECO:0007669"/>
    <property type="project" value="UniProtKB-SubCell"/>
</dbReference>
<evidence type="ECO:0000256" key="2">
    <source>
        <dbReference type="ARBA" id="ARBA00022475"/>
    </source>
</evidence>